<dbReference type="GO" id="GO:0005886">
    <property type="term" value="C:plasma membrane"/>
    <property type="evidence" value="ECO:0007669"/>
    <property type="project" value="TreeGrafter"/>
</dbReference>
<keyword evidence="2" id="KW-0732">Signal</keyword>
<evidence type="ECO:0000313" key="4">
    <source>
        <dbReference type="Proteomes" id="UP001344447"/>
    </source>
</evidence>
<proteinExistence type="predicted"/>
<reference evidence="3 4" key="1">
    <citation type="submission" date="2023-11" db="EMBL/GenBank/DDBJ databases">
        <title>Dfirmibasis_genome.</title>
        <authorList>
            <person name="Edelbroek B."/>
            <person name="Kjellin J."/>
            <person name="Jerlstrom-Hultqvist J."/>
            <person name="Soderbom F."/>
        </authorList>
    </citation>
    <scope>NUCLEOTIDE SEQUENCE [LARGE SCALE GENOMIC DNA]</scope>
    <source>
        <strain evidence="3 4">TNS-C-14</strain>
    </source>
</reference>
<dbReference type="PANTHER" id="PTHR31093:SF4">
    <property type="entry name" value="CELL SURFACE GLYCOPROTEIN-RELATED"/>
    <property type="match status" value="1"/>
</dbReference>
<accession>A0AAN7UBK7</accession>
<dbReference type="GO" id="GO:0045335">
    <property type="term" value="C:phagocytic vesicle"/>
    <property type="evidence" value="ECO:0007669"/>
    <property type="project" value="TreeGrafter"/>
</dbReference>
<dbReference type="PROSITE" id="PS51257">
    <property type="entry name" value="PROKAR_LIPOPROTEIN"/>
    <property type="match status" value="1"/>
</dbReference>
<evidence type="ECO:0008006" key="5">
    <source>
        <dbReference type="Google" id="ProtNLM"/>
    </source>
</evidence>
<feature type="compositionally biased region" description="Low complexity" evidence="1">
    <location>
        <begin position="633"/>
        <end position="681"/>
    </location>
</feature>
<dbReference type="PANTHER" id="PTHR31093">
    <property type="entry name" value="CELL SURFACE GLYCOPROTEIN GP138-RELATED-RELATED"/>
    <property type="match status" value="1"/>
</dbReference>
<evidence type="ECO:0000313" key="3">
    <source>
        <dbReference type="EMBL" id="KAK5584560.1"/>
    </source>
</evidence>
<dbReference type="AlphaFoldDB" id="A0AAN7UBK7"/>
<feature type="region of interest" description="Disordered" evidence="1">
    <location>
        <begin position="629"/>
        <end position="681"/>
    </location>
</feature>
<feature type="chain" id="PRO_5042853661" description="IPT/TIG domain-containing protein" evidence="2">
    <location>
        <begin position="23"/>
        <end position="700"/>
    </location>
</feature>
<sequence>MNKLIYLYFIYLFFGCFYQVNGQIKNVPPNQEVQAIELLALTKGPSYNVVCTWLTCAPLNDGSGNYTITIIDLSLVNGIKSAFLDIDFSVFVNVTKIKLGQGIYASKLFDSLTNLTSLSILEIDTFNSTYTDSSLVMPKTMYQITINNLGTKLGVNFFNSPAYWVAIYNGLPGLELPSSFPPNFVLNEKLLTLQLPVRPGSGFPNNIGEAFKNLNVLFLYIQNGKFDSSYTDFNFPTFSQPFYNLTKLSINFINFDRNLNIPYPYQSWTFPNGLLNISRNLNEFYIINNGFNKSNTNSYLDFSFLKTDNFVLSLGGGDNRYYSPLESCDYIRCTTKPCLVLPPNSKLSLNWCYLNISTIDFRNVSHFTMNQNKLYQVFPVDSFNFNQENYYIDIRNNNFSGVVPQDFCYLKIGNFYFGNNDFTSAPTCFSCLGTGYFGNFDPNIVSVNPWAANFTNSGSNCNSFSLINQYNNVAKTDGSSIITIYGKDFGWYTKDPLYIRVGVPNKYLELYVPRGIGSGSQSTEFSNNKFEVFNYTYEQPVISSFYYNNSDNPQLLIRGTGFSFIGNNNVTIDGTLYTFSQAISYIHNGSIYPTVRLNNFPNGNKFTVSINVGGNISKNVTFFLNSTSGGGSTTSDSSTTGSTATGSTTTGSTTTGSTTTSNSSPSPSTSNDNSPDHPSSSSNLIVSISSFLCILILILY</sequence>
<evidence type="ECO:0000256" key="2">
    <source>
        <dbReference type="SAM" id="SignalP"/>
    </source>
</evidence>
<feature type="signal peptide" evidence="2">
    <location>
        <begin position="1"/>
        <end position="22"/>
    </location>
</feature>
<dbReference type="GO" id="GO:0006907">
    <property type="term" value="P:pinocytosis"/>
    <property type="evidence" value="ECO:0007669"/>
    <property type="project" value="TreeGrafter"/>
</dbReference>
<dbReference type="InterPro" id="IPR053133">
    <property type="entry name" value="Sexual_fusion_gp"/>
</dbReference>
<dbReference type="EMBL" id="JAVFKY010000001">
    <property type="protein sequence ID" value="KAK5584560.1"/>
    <property type="molecule type" value="Genomic_DNA"/>
</dbReference>
<protein>
    <recommendedName>
        <fullName evidence="5">IPT/TIG domain-containing protein</fullName>
    </recommendedName>
</protein>
<dbReference type="Proteomes" id="UP001344447">
    <property type="component" value="Unassembled WGS sequence"/>
</dbReference>
<keyword evidence="4" id="KW-1185">Reference proteome</keyword>
<name>A0AAN7UBK7_9MYCE</name>
<comment type="caution">
    <text evidence="3">The sequence shown here is derived from an EMBL/GenBank/DDBJ whole genome shotgun (WGS) entry which is preliminary data.</text>
</comment>
<organism evidence="3 4">
    <name type="scientific">Dictyostelium firmibasis</name>
    <dbReference type="NCBI Taxonomy" id="79012"/>
    <lineage>
        <taxon>Eukaryota</taxon>
        <taxon>Amoebozoa</taxon>
        <taxon>Evosea</taxon>
        <taxon>Eumycetozoa</taxon>
        <taxon>Dictyostelia</taxon>
        <taxon>Dictyosteliales</taxon>
        <taxon>Dictyosteliaceae</taxon>
        <taxon>Dictyostelium</taxon>
    </lineage>
</organism>
<evidence type="ECO:0000256" key="1">
    <source>
        <dbReference type="SAM" id="MobiDB-lite"/>
    </source>
</evidence>
<gene>
    <name evidence="3" type="ORF">RB653_006173</name>
</gene>